<evidence type="ECO:0000313" key="2">
    <source>
        <dbReference type="Proteomes" id="UP001145114"/>
    </source>
</evidence>
<organism evidence="1 2">
    <name type="scientific">Spiromyces aspiralis</name>
    <dbReference type="NCBI Taxonomy" id="68401"/>
    <lineage>
        <taxon>Eukaryota</taxon>
        <taxon>Fungi</taxon>
        <taxon>Fungi incertae sedis</taxon>
        <taxon>Zoopagomycota</taxon>
        <taxon>Kickxellomycotina</taxon>
        <taxon>Kickxellomycetes</taxon>
        <taxon>Kickxellales</taxon>
        <taxon>Kickxellaceae</taxon>
        <taxon>Spiromyces</taxon>
    </lineage>
</organism>
<sequence>EKGTDVAVKSVARAKLTSKLLTNLEAEINILKGVTQGNVVRLIDCLRSRNHVYLVMEYCSLGDLASYIRRRWKYPDLRNPYDGLDVSIIRHILAQVASAVSFLKSRNIIHRDIKPQNLLLRPPSDDYQMGVSESRGQFPLVKVADFGFARFLKETSLTNTLCGSPLYMAPEILRYEYYDAKVDLWSVGAVAYEMLTGRPPFRADNHVELLKKIEMAEDNIQFPDESLPIITDRASNSSQLSLSDVLPSVIDPTPMTHRDALSSAGPSAGPGSGLTDLNMNVINKLPASAGSHPELDPEIKDFIRRLLKRHPKERMDFADFFVHPALKQAPPSHSIGADAIEDELSAASDSTDAIEAVRDGAAIPDPTTITPRLHPPNATAVTENSTGRVRPGDEPHIVAEFSNMSIADSIREATSESILGGARLAPANDARASRNDTRRSFSIRQNIRRLVFGEDAAEPARPQTLPEQPYQAAYPPTSPSSLRGPGFITAYHARRFSTSSGASNSRTSLEYIASPPPYEHDISVDQHSESVYAQNHYSPSPMASSRATSSSSTAAAAAATSSRRKGIPIAGTNKGGNAKNTPPPSGHTRLPSNYADRLNNDLRNMHAGGGGSGSGSTNYASNAYRRLSYADPSLTIERDFVVIDKRAIEFNELADELDSSPKIPSIYPTNTMVGLGMLEGNVGTYSGRAGSGGSGITASRSRGMAEGQREAGVYQMSAPARTTFMHAADGYPPNTSPQFRTRANSSATPSNQSTLESELVDTFSSRTTVPAEENVIRRLEALARQALAITYLADIKLAAIPSIRRTMRIATPVPGEIRPEDNLSIEESFALYLKAMTLFELALESVREYWGKVNPRSLFAESDARRYSTSAETVYPIHSRLGGGLVTGLTRGAATTSPALNQATQWVRKRYNECFDKADTVKDLASNGSFNLDNVSVEQIIYNKALELSRAAARRQHEIESAIHASAQPSSSGAGAVKPSVTADLAHCERAYQLCIWMLGAILTIGPDELDIDEKDRGVVNKFISSIARRLYQVRRMMQNNSQHVLSPPMTAATAMYPDRLIGNI</sequence>
<comment type="caution">
    <text evidence="1">The sequence shown here is derived from an EMBL/GenBank/DDBJ whole genome shotgun (WGS) entry which is preliminary data.</text>
</comment>
<feature type="non-terminal residue" evidence="1">
    <location>
        <position position="1065"/>
    </location>
</feature>
<name>A0ACC1HVW9_9FUNG</name>
<accession>A0ACC1HVW9</accession>
<dbReference type="EMBL" id="JAMZIH010000507">
    <property type="protein sequence ID" value="KAJ1679238.1"/>
    <property type="molecule type" value="Genomic_DNA"/>
</dbReference>
<reference evidence="1" key="1">
    <citation type="submission" date="2022-06" db="EMBL/GenBank/DDBJ databases">
        <title>Phylogenomic reconstructions and comparative analyses of Kickxellomycotina fungi.</title>
        <authorList>
            <person name="Reynolds N.K."/>
            <person name="Stajich J.E."/>
            <person name="Barry K."/>
            <person name="Grigoriev I.V."/>
            <person name="Crous P."/>
            <person name="Smith M.E."/>
        </authorList>
    </citation>
    <scope>NUCLEOTIDE SEQUENCE</scope>
    <source>
        <strain evidence="1">RSA 2271</strain>
    </source>
</reference>
<evidence type="ECO:0000313" key="1">
    <source>
        <dbReference type="EMBL" id="KAJ1679238.1"/>
    </source>
</evidence>
<keyword evidence="1" id="KW-0808">Transferase</keyword>
<dbReference type="Proteomes" id="UP001145114">
    <property type="component" value="Unassembled WGS sequence"/>
</dbReference>
<keyword evidence="1" id="KW-0418">Kinase</keyword>
<proteinExistence type="predicted"/>
<gene>
    <name evidence="1" type="primary">ATG1</name>
    <name evidence="1" type="ORF">EV182_002453</name>
</gene>
<protein>
    <submittedName>
        <fullName evidence="1">Serine/threonine-protein kinase</fullName>
        <ecNumber evidence="1">2.7.11.1</ecNumber>
    </submittedName>
</protein>
<dbReference type="EC" id="2.7.11.1" evidence="1"/>
<feature type="non-terminal residue" evidence="1">
    <location>
        <position position="1"/>
    </location>
</feature>
<keyword evidence="2" id="KW-1185">Reference proteome</keyword>